<gene>
    <name evidence="1" type="ORF">NEF87_000738</name>
</gene>
<sequence length="142" mass="16424">MVPLSQSYEYLLVFHNENFHVIFLQSAPNLEFDANLVEEIRQTIARKQIIIPQKEGQIGHAQISNKYLIMRAGKYSLEVLVIGVSPTRPVMDALKNFGVRFEARWGHELETLYSDFKGDISIFLHDSDTRPNVQVLFQDIFQ</sequence>
<accession>A0ABY6HLR1</accession>
<evidence type="ECO:0000313" key="2">
    <source>
        <dbReference type="Proteomes" id="UP001208689"/>
    </source>
</evidence>
<keyword evidence="2" id="KW-1185">Reference proteome</keyword>
<name>A0ABY6HLR1_9ARCH</name>
<protein>
    <submittedName>
        <fullName evidence="1">Uncharacterized protein</fullName>
    </submittedName>
</protein>
<proteinExistence type="predicted"/>
<organism evidence="1 2">
    <name type="scientific">Candidatus Lokiarchaeum ossiferum</name>
    <dbReference type="NCBI Taxonomy" id="2951803"/>
    <lineage>
        <taxon>Archaea</taxon>
        <taxon>Promethearchaeati</taxon>
        <taxon>Promethearchaeota</taxon>
        <taxon>Promethearchaeia</taxon>
        <taxon>Promethearchaeales</taxon>
        <taxon>Promethearchaeaceae</taxon>
        <taxon>Candidatus Lokiarchaeum</taxon>
    </lineage>
</organism>
<dbReference type="EMBL" id="CP104013">
    <property type="protein sequence ID" value="UYP44453.1"/>
    <property type="molecule type" value="Genomic_DNA"/>
</dbReference>
<evidence type="ECO:0000313" key="1">
    <source>
        <dbReference type="EMBL" id="UYP44453.1"/>
    </source>
</evidence>
<reference evidence="1" key="1">
    <citation type="submission" date="2022-09" db="EMBL/GenBank/DDBJ databases">
        <title>Actin cytoskeleton and complex cell architecture in an #Asgard archaeon.</title>
        <authorList>
            <person name="Ponce Toledo R.I."/>
            <person name="Schleper C."/>
            <person name="Rodrigues Oliveira T."/>
            <person name="Wollweber F."/>
            <person name="Xu J."/>
            <person name="Rittmann S."/>
            <person name="Klingl A."/>
            <person name="Pilhofer M."/>
        </authorList>
    </citation>
    <scope>NUCLEOTIDE SEQUENCE</scope>
    <source>
        <strain evidence="1">B-35</strain>
    </source>
</reference>
<dbReference type="Proteomes" id="UP001208689">
    <property type="component" value="Chromosome"/>
</dbReference>